<dbReference type="RefSeq" id="WP_326299487.1">
    <property type="nucleotide sequence ID" value="NZ_JAYLLH010000057.1"/>
</dbReference>
<keyword evidence="11" id="KW-1278">Translocase</keyword>
<gene>
    <name evidence="17" type="ORF">VK792_19095</name>
</gene>
<dbReference type="Gene3D" id="3.40.50.1000">
    <property type="entry name" value="HAD superfamily/HAD-like"/>
    <property type="match status" value="1"/>
</dbReference>
<dbReference type="PANTHER" id="PTHR43520:SF5">
    <property type="entry name" value="CATION-TRANSPORTING P-TYPE ATPASE-RELATED"/>
    <property type="match status" value="1"/>
</dbReference>
<organism evidence="17 18">
    <name type="scientific">Mesobacterium hydrothermale</name>
    <dbReference type="NCBI Taxonomy" id="3111907"/>
    <lineage>
        <taxon>Bacteria</taxon>
        <taxon>Pseudomonadati</taxon>
        <taxon>Pseudomonadota</taxon>
        <taxon>Alphaproteobacteria</taxon>
        <taxon>Rhodobacterales</taxon>
        <taxon>Roseobacteraceae</taxon>
        <taxon>Mesobacterium</taxon>
    </lineage>
</organism>
<dbReference type="PROSITE" id="PS50846">
    <property type="entry name" value="HMA_2"/>
    <property type="match status" value="1"/>
</dbReference>
<feature type="transmembrane region" description="Helical" evidence="15">
    <location>
        <begin position="427"/>
        <end position="449"/>
    </location>
</feature>
<dbReference type="SFLD" id="SFLDF00027">
    <property type="entry name" value="p-type_atpase"/>
    <property type="match status" value="1"/>
</dbReference>
<feature type="transmembrane region" description="Helical" evidence="15">
    <location>
        <begin position="251"/>
        <end position="269"/>
    </location>
</feature>
<dbReference type="SUPFAM" id="SSF55008">
    <property type="entry name" value="HMA, heavy metal-associated domain"/>
    <property type="match status" value="1"/>
</dbReference>
<dbReference type="InterPro" id="IPR036412">
    <property type="entry name" value="HAD-like_sf"/>
</dbReference>
<dbReference type="PROSITE" id="PS01229">
    <property type="entry name" value="COF_2"/>
    <property type="match status" value="1"/>
</dbReference>
<dbReference type="Pfam" id="PF00403">
    <property type="entry name" value="HMA"/>
    <property type="match status" value="1"/>
</dbReference>
<feature type="transmembrane region" description="Helical" evidence="15">
    <location>
        <begin position="275"/>
        <end position="293"/>
    </location>
</feature>
<dbReference type="InterPro" id="IPR023298">
    <property type="entry name" value="ATPase_P-typ_TM_dom_sf"/>
</dbReference>
<feature type="transmembrane region" description="Helical" evidence="15">
    <location>
        <begin position="760"/>
        <end position="777"/>
    </location>
</feature>
<feature type="transmembrane region" description="Helical" evidence="15">
    <location>
        <begin position="783"/>
        <end position="801"/>
    </location>
</feature>
<keyword evidence="18" id="KW-1185">Reference proteome</keyword>
<keyword evidence="13" id="KW-0406">Ion transport</keyword>
<dbReference type="InterPro" id="IPR059000">
    <property type="entry name" value="ATPase_P-type_domA"/>
</dbReference>
<evidence type="ECO:0000256" key="12">
    <source>
        <dbReference type="ARBA" id="ARBA00022989"/>
    </source>
</evidence>
<dbReference type="SUPFAM" id="SSF81665">
    <property type="entry name" value="Calcium ATPase, transmembrane domain M"/>
    <property type="match status" value="1"/>
</dbReference>
<dbReference type="SUPFAM" id="SSF56784">
    <property type="entry name" value="HAD-like"/>
    <property type="match status" value="1"/>
</dbReference>
<keyword evidence="14 15" id="KW-0472">Membrane</keyword>
<dbReference type="PANTHER" id="PTHR43520">
    <property type="entry name" value="ATP7, ISOFORM B"/>
    <property type="match status" value="1"/>
</dbReference>
<keyword evidence="9 15" id="KW-0067">ATP-binding</keyword>
<feature type="domain" description="HMA" evidence="16">
    <location>
        <begin position="92"/>
        <end position="158"/>
    </location>
</feature>
<comment type="caution">
    <text evidence="17">The sequence shown here is derived from an EMBL/GenBank/DDBJ whole genome shotgun (WGS) entry which is preliminary data.</text>
</comment>
<dbReference type="Pfam" id="PF12156">
    <property type="entry name" value="ATPase-cat_bd"/>
    <property type="match status" value="1"/>
</dbReference>
<dbReference type="InterPro" id="IPR006121">
    <property type="entry name" value="HMA_dom"/>
</dbReference>
<dbReference type="CDD" id="cd02079">
    <property type="entry name" value="P-type_ATPase_HM"/>
    <property type="match status" value="1"/>
</dbReference>
<evidence type="ECO:0000313" key="17">
    <source>
        <dbReference type="EMBL" id="MEC3863397.1"/>
    </source>
</evidence>
<dbReference type="Pfam" id="PF00122">
    <property type="entry name" value="E1-E2_ATPase"/>
    <property type="match status" value="1"/>
</dbReference>
<evidence type="ECO:0000256" key="15">
    <source>
        <dbReference type="RuleBase" id="RU362081"/>
    </source>
</evidence>
<keyword evidence="3" id="KW-0813">Transport</keyword>
<protein>
    <submittedName>
        <fullName evidence="17">Heavy metal translocating P-type ATPase metal-binding domain-containing protein</fullName>
    </submittedName>
</protein>
<evidence type="ECO:0000256" key="7">
    <source>
        <dbReference type="ARBA" id="ARBA00022723"/>
    </source>
</evidence>
<proteinExistence type="inferred from homology"/>
<keyword evidence="6 15" id="KW-0812">Transmembrane</keyword>
<dbReference type="InterPro" id="IPR027256">
    <property type="entry name" value="P-typ_ATPase_IB"/>
</dbReference>
<dbReference type="Gene3D" id="3.30.70.100">
    <property type="match status" value="1"/>
</dbReference>
<dbReference type="InterPro" id="IPR023299">
    <property type="entry name" value="ATPase_P-typ_cyto_dom_N"/>
</dbReference>
<dbReference type="Gene3D" id="2.70.150.10">
    <property type="entry name" value="Calcium-transporting ATPase, cytoplasmic transduction domain A"/>
    <property type="match status" value="1"/>
</dbReference>
<dbReference type="InterPro" id="IPR021993">
    <property type="entry name" value="ATPase-cat-bd"/>
</dbReference>
<dbReference type="Proteomes" id="UP001348149">
    <property type="component" value="Unassembled WGS sequence"/>
</dbReference>
<dbReference type="EMBL" id="JAYLLH010000057">
    <property type="protein sequence ID" value="MEC3863397.1"/>
    <property type="molecule type" value="Genomic_DNA"/>
</dbReference>
<dbReference type="PROSITE" id="PS00154">
    <property type="entry name" value="ATPASE_E1_E2"/>
    <property type="match status" value="1"/>
</dbReference>
<evidence type="ECO:0000259" key="16">
    <source>
        <dbReference type="PROSITE" id="PS50846"/>
    </source>
</evidence>
<feature type="transmembrane region" description="Helical" evidence="15">
    <location>
        <begin position="180"/>
        <end position="202"/>
    </location>
</feature>
<dbReference type="NCBIfam" id="TIGR01511">
    <property type="entry name" value="ATPase-IB1_Cu"/>
    <property type="match status" value="1"/>
</dbReference>
<evidence type="ECO:0000256" key="1">
    <source>
        <dbReference type="ARBA" id="ARBA00004651"/>
    </source>
</evidence>
<evidence type="ECO:0000256" key="8">
    <source>
        <dbReference type="ARBA" id="ARBA00022741"/>
    </source>
</evidence>
<evidence type="ECO:0000256" key="10">
    <source>
        <dbReference type="ARBA" id="ARBA00022842"/>
    </source>
</evidence>
<dbReference type="InterPro" id="IPR036163">
    <property type="entry name" value="HMA_dom_sf"/>
</dbReference>
<keyword evidence="8 15" id="KW-0547">Nucleotide-binding</keyword>
<dbReference type="SUPFAM" id="SSF81653">
    <property type="entry name" value="Calcium ATPase, transduction domain A"/>
    <property type="match status" value="1"/>
</dbReference>
<dbReference type="InterPro" id="IPR018303">
    <property type="entry name" value="ATPase_P-typ_P_site"/>
</dbReference>
<reference evidence="17 18" key="1">
    <citation type="submission" date="2024-01" db="EMBL/GenBank/DDBJ databases">
        <title>Mesobacterium rodlantinim sp. nov., isolated from shallow sea hydrothermal systems off Kueishantao Island.</title>
        <authorList>
            <person name="Su Z."/>
            <person name="Tang K."/>
        </authorList>
    </citation>
    <scope>NUCLEOTIDE SEQUENCE [LARGE SCALE GENOMIC DNA]</scope>
    <source>
        <strain evidence="17 18">TK19101</strain>
    </source>
</reference>
<keyword evidence="7 15" id="KW-0479">Metal-binding</keyword>
<evidence type="ECO:0000256" key="9">
    <source>
        <dbReference type="ARBA" id="ARBA00022840"/>
    </source>
</evidence>
<dbReference type="InterPro" id="IPR008250">
    <property type="entry name" value="ATPase_P-typ_transduc_dom_A_sf"/>
</dbReference>
<feature type="transmembrane region" description="Helical" evidence="15">
    <location>
        <begin position="461"/>
        <end position="482"/>
    </location>
</feature>
<sequence>MAPDGSTPQTTLCFHCTKAALHPVWGRVFGHTETFCSEACRDVAAQIDAAGLTDYYAHRNAPPEDRSERLRATAFDDDRLVNSFVKDGPAGRSAAFLLEGVSCSACMWLIEQRLHKLDGLVDLRMDQTARQAYVTWDPDQLKVSDILTAVDEIGFTAHPFDATRREALQEEEKRRSVERLLFAGLLMMPVMGFQIATYWLGTEPDGSLPLFQKVGRWFVLAVTIAVLVYSGRDFFAGALRDLRQRRAGMDVPIVLGLGIAWAASVWSTITASGHVYFDSIVMFVFFVLSARIWELSARRRAGAAVDRVLKIMPQEVTRLTADGEERVLVQHLSPGDRIRLSPGEIVPVDARLDGCESHFDEALMTGESEPVARQAGELVISGACNIDQPIQLIIEKSRDDSTLAAMQAMIRRGMSERPAFAMAAERIAPWFVAMVLLVAATTATAWLFIDPSRAVENTVAVLIVTCPCALALATPVALAVAAGRMSDSGILPIHMGQIEALTRIDTIAFDKTGTLTMGHPTLTALHGTDHLGLAAAMERGSEHPISQAICAAATLRGADLPSIGPVRNRLGQGLELQHEDATWRLGSLTFVSEEVPASFREAVNAGLAKGATVVGLSRDGVLEMVLELQDGLRPGASESLRAISNTGRQIAILSGDRPETVARLAADVSIPAEVALGGLKPEDKLVWVKDRQAEAHCIMMVGDGVNDAPVLSAANVSVSLSEATDLARQTADFIILTGEMTALNRLMTLSERATSIIRQNLFWALTYNLTAIPLAALGYIPPWLAAIGMSASSFIVVGNALRLGR</sequence>
<dbReference type="SFLD" id="SFLDG00002">
    <property type="entry name" value="C1.7:_P-type_atpase_like"/>
    <property type="match status" value="1"/>
</dbReference>
<evidence type="ECO:0000256" key="3">
    <source>
        <dbReference type="ARBA" id="ARBA00022448"/>
    </source>
</evidence>
<dbReference type="Gene3D" id="3.40.1110.10">
    <property type="entry name" value="Calcium-transporting ATPase, cytoplasmic domain N"/>
    <property type="match status" value="1"/>
</dbReference>
<dbReference type="InterPro" id="IPR023214">
    <property type="entry name" value="HAD_sf"/>
</dbReference>
<dbReference type="InterPro" id="IPR044492">
    <property type="entry name" value="P_typ_ATPase_HD_dom"/>
</dbReference>
<dbReference type="PRINTS" id="PR00119">
    <property type="entry name" value="CATATPASE"/>
</dbReference>
<name>A0ABU6HMQ6_9RHOB</name>
<dbReference type="SFLD" id="SFLDS00003">
    <property type="entry name" value="Haloacid_Dehalogenase"/>
    <property type="match status" value="1"/>
</dbReference>
<dbReference type="NCBIfam" id="TIGR01494">
    <property type="entry name" value="ATPase_P-type"/>
    <property type="match status" value="1"/>
</dbReference>
<comment type="subcellular location">
    <subcellularLocation>
        <location evidence="1">Cell membrane</location>
        <topology evidence="1">Multi-pass membrane protein</topology>
    </subcellularLocation>
</comment>
<dbReference type="NCBIfam" id="TIGR01525">
    <property type="entry name" value="ATPase-IB_hvy"/>
    <property type="match status" value="1"/>
</dbReference>
<evidence type="ECO:0000256" key="13">
    <source>
        <dbReference type="ARBA" id="ARBA00023065"/>
    </source>
</evidence>
<dbReference type="InterPro" id="IPR001757">
    <property type="entry name" value="P_typ_ATPase"/>
</dbReference>
<evidence type="ECO:0000256" key="4">
    <source>
        <dbReference type="ARBA" id="ARBA00022475"/>
    </source>
</evidence>
<feature type="transmembrane region" description="Helical" evidence="15">
    <location>
        <begin position="214"/>
        <end position="231"/>
    </location>
</feature>
<dbReference type="Pfam" id="PF00702">
    <property type="entry name" value="Hydrolase"/>
    <property type="match status" value="1"/>
</dbReference>
<keyword evidence="12 15" id="KW-1133">Transmembrane helix</keyword>
<keyword evidence="5" id="KW-0597">Phosphoprotein</keyword>
<comment type="similarity">
    <text evidence="2 15">Belongs to the cation transport ATPase (P-type) (TC 3.A.3) family. Type IB subfamily.</text>
</comment>
<evidence type="ECO:0000313" key="18">
    <source>
        <dbReference type="Proteomes" id="UP001348149"/>
    </source>
</evidence>
<evidence type="ECO:0000256" key="2">
    <source>
        <dbReference type="ARBA" id="ARBA00006024"/>
    </source>
</evidence>
<keyword evidence="4 15" id="KW-1003">Cell membrane</keyword>
<evidence type="ECO:0000256" key="6">
    <source>
        <dbReference type="ARBA" id="ARBA00022692"/>
    </source>
</evidence>
<keyword evidence="10" id="KW-0460">Magnesium</keyword>
<evidence type="ECO:0000256" key="14">
    <source>
        <dbReference type="ARBA" id="ARBA00023136"/>
    </source>
</evidence>
<accession>A0ABU6HMQ6</accession>
<evidence type="ECO:0000256" key="11">
    <source>
        <dbReference type="ARBA" id="ARBA00022967"/>
    </source>
</evidence>
<evidence type="ECO:0000256" key="5">
    <source>
        <dbReference type="ARBA" id="ARBA00022553"/>
    </source>
</evidence>